<protein>
    <submittedName>
        <fullName evidence="1">Uncharacterized protein</fullName>
    </submittedName>
</protein>
<organism evidence="1">
    <name type="scientific">uncultured Mycobacterium sp</name>
    <dbReference type="NCBI Taxonomy" id="171292"/>
    <lineage>
        <taxon>Bacteria</taxon>
        <taxon>Bacillati</taxon>
        <taxon>Actinomycetota</taxon>
        <taxon>Actinomycetes</taxon>
        <taxon>Mycobacteriales</taxon>
        <taxon>Mycobacteriaceae</taxon>
        <taxon>Mycobacterium</taxon>
        <taxon>environmental samples</taxon>
    </lineage>
</organism>
<name>A0A1Y5PAZ5_9MYCO</name>
<dbReference type="EMBL" id="FLQS01000021">
    <property type="protein sequence ID" value="SBS75853.1"/>
    <property type="molecule type" value="Genomic_DNA"/>
</dbReference>
<dbReference type="AlphaFoldDB" id="A0A1Y5PAZ5"/>
<proteinExistence type="predicted"/>
<accession>A0A1Y5PAZ5</accession>
<sequence>MRAYLKSVDYQAISCKLSLDTLMNRSHIISSHQSLADALLVGDDN</sequence>
<reference evidence="1" key="1">
    <citation type="submission" date="2016-03" db="EMBL/GenBank/DDBJ databases">
        <authorList>
            <person name="Ploux O."/>
        </authorList>
    </citation>
    <scope>NUCLEOTIDE SEQUENCE</scope>
    <source>
        <strain evidence="1">UC10</strain>
    </source>
</reference>
<evidence type="ECO:0000313" key="1">
    <source>
        <dbReference type="EMBL" id="SBS75853.1"/>
    </source>
</evidence>
<gene>
    <name evidence="1" type="ORF">MHPYR_280021</name>
</gene>